<keyword evidence="1" id="KW-0732">Signal</keyword>
<dbReference type="Pfam" id="PF07589">
    <property type="entry name" value="PEP-CTERM"/>
    <property type="match status" value="1"/>
</dbReference>
<evidence type="ECO:0000259" key="2">
    <source>
        <dbReference type="Pfam" id="PF07589"/>
    </source>
</evidence>
<gene>
    <name evidence="3" type="ORF">GGQ97_001690</name>
</gene>
<organism evidence="3 4">
    <name type="scientific">Sphingomonas kaistensis</name>
    <dbReference type="NCBI Taxonomy" id="298708"/>
    <lineage>
        <taxon>Bacteria</taxon>
        <taxon>Pseudomonadati</taxon>
        <taxon>Pseudomonadota</taxon>
        <taxon>Alphaproteobacteria</taxon>
        <taxon>Sphingomonadales</taxon>
        <taxon>Sphingomonadaceae</taxon>
        <taxon>Sphingomonas</taxon>
    </lineage>
</organism>
<dbReference type="AlphaFoldDB" id="A0A7X5Y7D7"/>
<dbReference type="RefSeq" id="WP_245197920.1">
    <property type="nucleotide sequence ID" value="NZ_JAATJC010000001.1"/>
</dbReference>
<dbReference type="InterPro" id="IPR013424">
    <property type="entry name" value="Ice-binding_C"/>
</dbReference>
<evidence type="ECO:0000313" key="3">
    <source>
        <dbReference type="EMBL" id="NJC05897.1"/>
    </source>
</evidence>
<dbReference type="Proteomes" id="UP000558192">
    <property type="component" value="Unassembled WGS sequence"/>
</dbReference>
<name>A0A7X5Y7D7_9SPHN</name>
<reference evidence="3 4" key="1">
    <citation type="submission" date="2020-03" db="EMBL/GenBank/DDBJ databases">
        <title>Genomic Encyclopedia of Type Strains, Phase IV (KMG-IV): sequencing the most valuable type-strain genomes for metagenomic binning, comparative biology and taxonomic classification.</title>
        <authorList>
            <person name="Goeker M."/>
        </authorList>
    </citation>
    <scope>NUCLEOTIDE SEQUENCE [LARGE SCALE GENOMIC DNA]</scope>
    <source>
        <strain evidence="3 4">DSM 16846</strain>
    </source>
</reference>
<evidence type="ECO:0000313" key="4">
    <source>
        <dbReference type="Proteomes" id="UP000558192"/>
    </source>
</evidence>
<proteinExistence type="predicted"/>
<evidence type="ECO:0000256" key="1">
    <source>
        <dbReference type="SAM" id="SignalP"/>
    </source>
</evidence>
<comment type="caution">
    <text evidence="3">The sequence shown here is derived from an EMBL/GenBank/DDBJ whole genome shotgun (WGS) entry which is preliminary data.</text>
</comment>
<feature type="domain" description="Ice-binding protein C-terminal" evidence="2">
    <location>
        <begin position="198"/>
        <end position="223"/>
    </location>
</feature>
<dbReference type="EMBL" id="JAATJC010000001">
    <property type="protein sequence ID" value="NJC05897.1"/>
    <property type="molecule type" value="Genomic_DNA"/>
</dbReference>
<dbReference type="NCBIfam" id="TIGR02595">
    <property type="entry name" value="PEP_CTERM"/>
    <property type="match status" value="1"/>
</dbReference>
<dbReference type="NCBIfam" id="NF035944">
    <property type="entry name" value="PEPxxWA-CTERM"/>
    <property type="match status" value="1"/>
</dbReference>
<protein>
    <recommendedName>
        <fullName evidence="2">Ice-binding protein C-terminal domain-containing protein</fullName>
    </recommendedName>
</protein>
<feature type="chain" id="PRO_5031432178" description="Ice-binding protein C-terminal domain-containing protein" evidence="1">
    <location>
        <begin position="28"/>
        <end position="234"/>
    </location>
</feature>
<feature type="signal peptide" evidence="1">
    <location>
        <begin position="1"/>
        <end position="27"/>
    </location>
</feature>
<accession>A0A7X5Y7D7</accession>
<sequence length="234" mass="23733">MPISKQAMLAGAATVAGIFSFAAPAEAAVILCYVGGNAQPQCANTNVNVLVDQQTGDPVTAGDNDATTNVNYTFTSTTEALLKQVASGQADVASGDADGALQQISFNILNGAASLITFNLIPLGPQATIDDATSVTVSIAGQDPVVISGLAPNGQNFYGIVATAGEQLTGLSFGNFSPAGSGIQALNQVRLNLVPAPAVPEPGTWALMLLGFGAVGTAIRRSRRRNANTLLQMA</sequence>
<keyword evidence="4" id="KW-1185">Reference proteome</keyword>